<name>W7B9V9_9LIST</name>
<comment type="caution">
    <text evidence="1">The sequence shown here is derived from an EMBL/GenBank/DDBJ whole genome shotgun (WGS) entry which is preliminary data.</text>
</comment>
<dbReference type="InterPro" id="IPR011889">
    <property type="entry name" value="Liste_lipo_26"/>
</dbReference>
<dbReference type="Pfam" id="PF03382">
    <property type="entry name" value="DUF285"/>
    <property type="match status" value="1"/>
</dbReference>
<evidence type="ECO:0000313" key="1">
    <source>
        <dbReference type="EMBL" id="EUJ22732.1"/>
    </source>
</evidence>
<reference evidence="1 2" key="1">
    <citation type="journal article" date="2014" name="Int. J. Syst. Evol. Microbiol.">
        <title>Listeria floridensis sp. nov., Listeria aquatica sp. nov., Listeria cornellensis sp. nov., Listeria riparia sp. nov. and Listeria grandensis sp. nov., from agricultural and natural environments.</title>
        <authorList>
            <person name="den Bakker H.C."/>
            <person name="Warchocki S."/>
            <person name="Wright E.M."/>
            <person name="Allred A.F."/>
            <person name="Ahlstrom C."/>
            <person name="Manuel C.S."/>
            <person name="Stasiewicz M.J."/>
            <person name="Burrell A."/>
            <person name="Roof S."/>
            <person name="Strawn L."/>
            <person name="Fortes E.D."/>
            <person name="Nightingale K.K."/>
            <person name="Kephart D."/>
            <person name="Wiedmann M."/>
        </authorList>
    </citation>
    <scope>NUCLEOTIDE SEQUENCE [LARGE SCALE GENOMIC DNA]</scope>
    <source>
        <strain evidence="2">FSL F6-969</strain>
    </source>
</reference>
<keyword evidence="2" id="KW-1185">Reference proteome</keyword>
<dbReference type="EMBL" id="AODE01000081">
    <property type="protein sequence ID" value="EUJ22732.1"/>
    <property type="molecule type" value="Genomic_DNA"/>
</dbReference>
<feature type="non-terminal residue" evidence="1">
    <location>
        <position position="1"/>
    </location>
</feature>
<dbReference type="STRING" id="1265820.PCORN_19085"/>
<dbReference type="Gene3D" id="3.80.10.10">
    <property type="entry name" value="Ribonuclease Inhibitor"/>
    <property type="match status" value="1"/>
</dbReference>
<accession>W7B9V9</accession>
<protein>
    <submittedName>
        <fullName evidence="1">Cell wall anchor domain-containing protein</fullName>
    </submittedName>
</protein>
<organism evidence="1 2">
    <name type="scientific">Listeria cornellensis FSL F6-0969</name>
    <dbReference type="NCBI Taxonomy" id="1265820"/>
    <lineage>
        <taxon>Bacteria</taxon>
        <taxon>Bacillati</taxon>
        <taxon>Bacillota</taxon>
        <taxon>Bacilli</taxon>
        <taxon>Bacillales</taxon>
        <taxon>Listeriaceae</taxon>
        <taxon>Listeria</taxon>
    </lineage>
</organism>
<dbReference type="InterPro" id="IPR005046">
    <property type="entry name" value="DUF285"/>
</dbReference>
<dbReference type="PATRIC" id="fig|1265820.5.peg.3744"/>
<dbReference type="NCBIfam" id="TIGR02167">
    <property type="entry name" value="Liste_lipo_26"/>
    <property type="match status" value="2"/>
</dbReference>
<dbReference type="AlphaFoldDB" id="W7B9V9"/>
<proteinExistence type="predicted"/>
<dbReference type="Proteomes" id="UP000019254">
    <property type="component" value="Unassembled WGS sequence"/>
</dbReference>
<evidence type="ECO:0000313" key="2">
    <source>
        <dbReference type="Proteomes" id="UP000019254"/>
    </source>
</evidence>
<dbReference type="InterPro" id="IPR032675">
    <property type="entry name" value="LRR_dom_sf"/>
</dbReference>
<gene>
    <name evidence="1" type="ORF">PCORN_19085</name>
</gene>
<sequence>FRCKSTDECGCRKLGYLEGDRYVVVMFYGASGLTSVDVGSWDTSNVTDMTRMFSDARGLTSVDVGSWDTSKVTSMTYMFANATSLDTLKLGAKFRFKGSTGLMEKNATPYTGKWKNTQDEAALYGSTAEFVTGYDGLKPGTYIREKLK</sequence>